<dbReference type="InterPro" id="IPR008972">
    <property type="entry name" value="Cupredoxin"/>
</dbReference>
<keyword evidence="2" id="KW-0560">Oxidoreductase</keyword>
<name>A0ABT5D8S4_9BACT</name>
<keyword evidence="1" id="KW-0479">Metal-binding</keyword>
<feature type="signal peptide" evidence="3">
    <location>
        <begin position="1"/>
        <end position="33"/>
    </location>
</feature>
<evidence type="ECO:0000256" key="1">
    <source>
        <dbReference type="ARBA" id="ARBA00022723"/>
    </source>
</evidence>
<protein>
    <submittedName>
        <fullName evidence="6">Multicopper oxidase domain-containing protein</fullName>
    </submittedName>
</protein>
<accession>A0ABT5D8S4</accession>
<dbReference type="PANTHER" id="PTHR11709:SF518">
    <property type="entry name" value="MULTICOPPER OXIDASE"/>
    <property type="match status" value="1"/>
</dbReference>
<evidence type="ECO:0000313" key="6">
    <source>
        <dbReference type="EMBL" id="MDC0709449.1"/>
    </source>
</evidence>
<feature type="domain" description="Plastocyanin-like" evidence="5">
    <location>
        <begin position="119"/>
        <end position="187"/>
    </location>
</feature>
<evidence type="ECO:0000256" key="3">
    <source>
        <dbReference type="SAM" id="SignalP"/>
    </source>
</evidence>
<dbReference type="EMBL" id="JAQNDM010000002">
    <property type="protein sequence ID" value="MDC0709449.1"/>
    <property type="molecule type" value="Genomic_DNA"/>
</dbReference>
<dbReference type="InterPro" id="IPR011706">
    <property type="entry name" value="Cu-oxidase_C"/>
</dbReference>
<sequence>MGQKPLFWESLLLRHLNALVLGVGLLATSGAGAASQSNQDVYQELVVKYASNRICRTLEQGRCTQQDEVKLRSYNGQLVGPTIEARPGDTLRVLLDNQLPLEPPRGSHDPNVPHGFNVTNLHTHGLHVSPAGNADNVLIAIDPGQKFEYEIKVPSDHPAGTFWYHAHKHGAVAIQVASGMAGALIIRGGIDEIPAIRAAREKIFVFQQIPYAMVSDPYVPGTQANMVEDFDASFAPGRWAASGRRTTINGVVEPVIKMRSGEVQRWRFIHAGVRESLRLKLVREKDPESVVDHFQIAHDGLTTGRLDQVSETEMHPGYRTDVLVRAGSKPETYLLVDEASAAEDSITGQAETRKVLARIELEGTYVSMPLPDTSALVQHVPFKPILNEELTGTQEARFDMDVQSTPPKFFINGKAFDPDAPPRKLKLEAVEEWFVSASRFSGHTFHVHVNPFQVMTADGKVLWRDTFFVKANESVKLRSRYKRYIGQFVTHCHILDHEDMGMMEVLEIVQPGTSLHGSHH</sequence>
<evidence type="ECO:0000259" key="4">
    <source>
        <dbReference type="Pfam" id="PF07731"/>
    </source>
</evidence>
<comment type="caution">
    <text evidence="6">The sequence shown here is derived from an EMBL/GenBank/DDBJ whole genome shotgun (WGS) entry which is preliminary data.</text>
</comment>
<dbReference type="SUPFAM" id="SSF49503">
    <property type="entry name" value="Cupredoxins"/>
    <property type="match status" value="3"/>
</dbReference>
<dbReference type="CDD" id="cd13900">
    <property type="entry name" value="CuRO_3_Tth-MCO_like"/>
    <property type="match status" value="1"/>
</dbReference>
<dbReference type="PANTHER" id="PTHR11709">
    <property type="entry name" value="MULTI-COPPER OXIDASE"/>
    <property type="match status" value="1"/>
</dbReference>
<dbReference type="CDD" id="cd13853">
    <property type="entry name" value="CuRO_1_Tth-MCO_like"/>
    <property type="match status" value="1"/>
</dbReference>
<dbReference type="InterPro" id="IPR045087">
    <property type="entry name" value="Cu-oxidase_fam"/>
</dbReference>
<evidence type="ECO:0000313" key="7">
    <source>
        <dbReference type="Proteomes" id="UP001221838"/>
    </source>
</evidence>
<dbReference type="PROSITE" id="PS00080">
    <property type="entry name" value="MULTICOPPER_OXIDASE2"/>
    <property type="match status" value="1"/>
</dbReference>
<keyword evidence="3" id="KW-0732">Signal</keyword>
<proteinExistence type="predicted"/>
<dbReference type="InterPro" id="IPR011707">
    <property type="entry name" value="Cu-oxidase-like_N"/>
</dbReference>
<dbReference type="RefSeq" id="WP_272138039.1">
    <property type="nucleotide sequence ID" value="NZ_JAQNDM010000002.1"/>
</dbReference>
<gene>
    <name evidence="6" type="ORF">POL68_13340</name>
</gene>
<feature type="domain" description="Plastocyanin-like" evidence="4">
    <location>
        <begin position="394"/>
        <end position="507"/>
    </location>
</feature>
<evidence type="ECO:0000256" key="2">
    <source>
        <dbReference type="ARBA" id="ARBA00023002"/>
    </source>
</evidence>
<dbReference type="InterPro" id="IPR002355">
    <property type="entry name" value="Cu_oxidase_Cu_BS"/>
</dbReference>
<dbReference type="Gene3D" id="2.60.40.420">
    <property type="entry name" value="Cupredoxins - blue copper proteins"/>
    <property type="match status" value="3"/>
</dbReference>
<evidence type="ECO:0000259" key="5">
    <source>
        <dbReference type="Pfam" id="PF07732"/>
    </source>
</evidence>
<dbReference type="Proteomes" id="UP001221838">
    <property type="component" value="Unassembled WGS sequence"/>
</dbReference>
<dbReference type="Pfam" id="PF07732">
    <property type="entry name" value="Cu-oxidase_3"/>
    <property type="match status" value="1"/>
</dbReference>
<dbReference type="Pfam" id="PF07731">
    <property type="entry name" value="Cu-oxidase_2"/>
    <property type="match status" value="1"/>
</dbReference>
<reference evidence="6 7" key="1">
    <citation type="submission" date="2022-11" db="EMBL/GenBank/DDBJ databases">
        <title>Minimal conservation of predation-associated metabolite biosynthetic gene clusters underscores biosynthetic potential of Myxococcota including descriptions for ten novel species: Archangium lansinium sp. nov., Myxococcus landrumus sp. nov., Nannocystis bai.</title>
        <authorList>
            <person name="Ahearne A."/>
            <person name="Stevens C."/>
            <person name="Dowd S."/>
        </authorList>
    </citation>
    <scope>NUCLEOTIDE SEQUENCE [LARGE SCALE GENOMIC DNA]</scope>
    <source>
        <strain evidence="6 7">NCWAL01</strain>
    </source>
</reference>
<organism evidence="6 7">
    <name type="scientific">Stigmatella ashevillensis</name>
    <dbReference type="NCBI Taxonomy" id="2995309"/>
    <lineage>
        <taxon>Bacteria</taxon>
        <taxon>Pseudomonadati</taxon>
        <taxon>Myxococcota</taxon>
        <taxon>Myxococcia</taxon>
        <taxon>Myxococcales</taxon>
        <taxon>Cystobacterineae</taxon>
        <taxon>Archangiaceae</taxon>
        <taxon>Stigmatella</taxon>
    </lineage>
</organism>
<keyword evidence="7" id="KW-1185">Reference proteome</keyword>
<feature type="chain" id="PRO_5045254179" evidence="3">
    <location>
        <begin position="34"/>
        <end position="520"/>
    </location>
</feature>